<dbReference type="Proteomes" id="UP000242877">
    <property type="component" value="Unassembled WGS sequence"/>
</dbReference>
<accession>A0A168AA44</accession>
<feature type="compositionally biased region" description="Polar residues" evidence="2">
    <location>
        <begin position="400"/>
        <end position="415"/>
    </location>
</feature>
<evidence type="ECO:0000313" key="5">
    <source>
        <dbReference type="Proteomes" id="UP000242877"/>
    </source>
</evidence>
<dbReference type="OrthoDB" id="3524154at2759"/>
<feature type="region of interest" description="Disordered" evidence="2">
    <location>
        <begin position="287"/>
        <end position="314"/>
    </location>
</feature>
<dbReference type="VEuPathDB" id="FungiDB:AAP_02463"/>
<dbReference type="InterPro" id="IPR057026">
    <property type="entry name" value="Znf-C2H2_ascomycetes"/>
</dbReference>
<keyword evidence="5" id="KW-1185">Reference proteome</keyword>
<feature type="region of interest" description="Disordered" evidence="2">
    <location>
        <begin position="138"/>
        <end position="163"/>
    </location>
</feature>
<dbReference type="PROSITE" id="PS00028">
    <property type="entry name" value="ZINC_FINGER_C2H2_1"/>
    <property type="match status" value="1"/>
</dbReference>
<dbReference type="PROSITE" id="PS50157">
    <property type="entry name" value="ZINC_FINGER_C2H2_2"/>
    <property type="match status" value="1"/>
</dbReference>
<reference evidence="4 5" key="1">
    <citation type="journal article" date="2016" name="Genome Biol. Evol.">
        <title>Divergent and convergent evolution of fungal pathogenicity.</title>
        <authorList>
            <person name="Shang Y."/>
            <person name="Xiao G."/>
            <person name="Zheng P."/>
            <person name="Cen K."/>
            <person name="Zhan S."/>
            <person name="Wang C."/>
        </authorList>
    </citation>
    <scope>NUCLEOTIDE SEQUENCE [LARGE SCALE GENOMIC DNA]</scope>
    <source>
        <strain evidence="4 5">ARSEF 7405</strain>
    </source>
</reference>
<dbReference type="InterPro" id="IPR013087">
    <property type="entry name" value="Znf_C2H2_type"/>
</dbReference>
<feature type="region of interest" description="Disordered" evidence="2">
    <location>
        <begin position="379"/>
        <end position="432"/>
    </location>
</feature>
<protein>
    <submittedName>
        <fullName evidence="4">C2H2 finger domain-containing protein</fullName>
    </submittedName>
</protein>
<feature type="region of interest" description="Disordered" evidence="2">
    <location>
        <begin position="1"/>
        <end position="32"/>
    </location>
</feature>
<evidence type="ECO:0000259" key="3">
    <source>
        <dbReference type="PROSITE" id="PS50157"/>
    </source>
</evidence>
<feature type="compositionally biased region" description="Low complexity" evidence="2">
    <location>
        <begin position="63"/>
        <end position="76"/>
    </location>
</feature>
<organism evidence="4 5">
    <name type="scientific">Ascosphaera apis ARSEF 7405</name>
    <dbReference type="NCBI Taxonomy" id="392613"/>
    <lineage>
        <taxon>Eukaryota</taxon>
        <taxon>Fungi</taxon>
        <taxon>Dikarya</taxon>
        <taxon>Ascomycota</taxon>
        <taxon>Pezizomycotina</taxon>
        <taxon>Eurotiomycetes</taxon>
        <taxon>Eurotiomycetidae</taxon>
        <taxon>Onygenales</taxon>
        <taxon>Ascosphaeraceae</taxon>
        <taxon>Ascosphaera</taxon>
    </lineage>
</organism>
<feature type="domain" description="C2H2-type" evidence="3">
    <location>
        <begin position="480"/>
        <end position="508"/>
    </location>
</feature>
<dbReference type="Pfam" id="PF24537">
    <property type="entry name" value="zf-C2H2_fungi"/>
    <property type="match status" value="1"/>
</dbReference>
<feature type="compositionally biased region" description="Basic residues" evidence="2">
    <location>
        <begin position="290"/>
        <end position="306"/>
    </location>
</feature>
<dbReference type="Gene3D" id="3.30.160.60">
    <property type="entry name" value="Classic Zinc Finger"/>
    <property type="match status" value="1"/>
</dbReference>
<keyword evidence="1" id="KW-0862">Zinc</keyword>
<evidence type="ECO:0000256" key="2">
    <source>
        <dbReference type="SAM" id="MobiDB-lite"/>
    </source>
</evidence>
<feature type="region of interest" description="Disordered" evidence="2">
    <location>
        <begin position="176"/>
        <end position="200"/>
    </location>
</feature>
<dbReference type="EMBL" id="AZGZ01000008">
    <property type="protein sequence ID" value="KZZ93671.1"/>
    <property type="molecule type" value="Genomic_DNA"/>
</dbReference>
<comment type="caution">
    <text evidence="4">The sequence shown here is derived from an EMBL/GenBank/DDBJ whole genome shotgun (WGS) entry which is preliminary data.</text>
</comment>
<feature type="region of interest" description="Disordered" evidence="2">
    <location>
        <begin position="58"/>
        <end position="79"/>
    </location>
</feature>
<dbReference type="SMART" id="SM00355">
    <property type="entry name" value="ZnF_C2H2"/>
    <property type="match status" value="2"/>
</dbReference>
<proteinExistence type="predicted"/>
<feature type="compositionally biased region" description="Polar residues" evidence="2">
    <location>
        <begin position="148"/>
        <end position="161"/>
    </location>
</feature>
<keyword evidence="1" id="KW-0863">Zinc-finger</keyword>
<evidence type="ECO:0000313" key="4">
    <source>
        <dbReference type="EMBL" id="KZZ93671.1"/>
    </source>
</evidence>
<gene>
    <name evidence="4" type="ORF">AAP_02463</name>
</gene>
<feature type="compositionally biased region" description="Polar residues" evidence="2">
    <location>
        <begin position="1"/>
        <end position="10"/>
    </location>
</feature>
<evidence type="ECO:0000256" key="1">
    <source>
        <dbReference type="PROSITE-ProRule" id="PRU00042"/>
    </source>
</evidence>
<feature type="region of interest" description="Disordered" evidence="2">
    <location>
        <begin position="92"/>
        <end position="121"/>
    </location>
</feature>
<keyword evidence="1" id="KW-0479">Metal-binding</keyword>
<dbReference type="AlphaFoldDB" id="A0A168AA44"/>
<sequence>MDQSVNSQGPDWSWPASRRKSQTPSGANDITGGVECESAFIAQKSASVLENSCLRPSIHTRNSMSGSVARSDSSASLNHSVHELRSRLSISLTRPPVMHKPSSAEGASLLPTDPGFQGEKPLSARSVEQSNNAYDQSLLSKLGGPESARSSITSLPGSGVSTLPFHSKNRLSISIGPIDPSLSPREETSPPPFAYRASSGRQPSIVRPTLFDNVSYQTPSAGNIVTSSVDVDPLTQVERRPTITRHRHIEDIASYSSRMPRRSYDISSHRSINDLDGTYPRHLSLDESRSRRHEHLVSRHGIKRRASSPPRESVHAHHFGAYPFSTGEYHHKNFSGSFGGFATPSSRYHGSISSLSSYPSYRNPSLASSTGFSAAASSMTSAEGPLSPMSDLESPYENILSPNSRASISGLSMQSRPVPRDSETKLSSSARKLSTIADLPSAKPRPTKVGQVYICECCSKKHKKFNNLEDLRAHEMEKQYPCQYCHKRFKNRNEAERHRNSLHLRRHSWSCAALQSYQAAFHPSSTTSYQTNNGPAHDICGFCGEEFSNYPEPDWEARIDHLTSLHKYRECNQSKKFYRADHFRQHLRHSHAGTSGKWTNTLENACMREENPSDAGLASIGEQEPPYRHDTNEVVIQSAVHPPLYIGQHRTVSDVGGT</sequence>
<name>A0A168AA44_9EURO</name>
<dbReference type="GO" id="GO:0008270">
    <property type="term" value="F:zinc ion binding"/>
    <property type="evidence" value="ECO:0007669"/>
    <property type="project" value="UniProtKB-KW"/>
</dbReference>